<dbReference type="PANTHER" id="PTHR43245">
    <property type="entry name" value="BIFUNCTIONAL POLYMYXIN RESISTANCE PROTEIN ARNA"/>
    <property type="match status" value="1"/>
</dbReference>
<dbReference type="EMBL" id="KP056312">
    <property type="protein sequence ID" value="AIW68550.1"/>
    <property type="molecule type" value="Genomic_DNA"/>
</dbReference>
<evidence type="ECO:0000256" key="2">
    <source>
        <dbReference type="ARBA" id="ARBA00023002"/>
    </source>
</evidence>
<dbReference type="GO" id="GO:0006694">
    <property type="term" value="P:steroid biosynthetic process"/>
    <property type="evidence" value="ECO:0007669"/>
    <property type="project" value="InterPro"/>
</dbReference>
<organism evidence="5 6">
    <name type="scientific">common midwife toad virus-NL</name>
    <dbReference type="NCBI Taxonomy" id="2849710"/>
    <lineage>
        <taxon>Viruses</taxon>
        <taxon>Varidnaviria</taxon>
        <taxon>Bamfordvirae</taxon>
        <taxon>Nucleocytoviricota</taxon>
        <taxon>Megaviricetes</taxon>
        <taxon>Pimascovirales</taxon>
        <taxon>Pimascovirales incertae sedis</taxon>
        <taxon>Iridoviridae</taxon>
        <taxon>Alphairidovirinae</taxon>
        <taxon>Ranavirus</taxon>
        <taxon>Ranavirus alytes1</taxon>
        <taxon>Common midwife toad virus</taxon>
    </lineage>
</organism>
<dbReference type="InterPro" id="IPR050177">
    <property type="entry name" value="Lipid_A_modif_metabolic_enz"/>
</dbReference>
<dbReference type="Gene3D" id="3.40.50.720">
    <property type="entry name" value="NAD(P)-binding Rossmann-like Domain"/>
    <property type="match status" value="1"/>
</dbReference>
<keyword evidence="2 3" id="KW-0560">Oxidoreductase</keyword>
<keyword evidence="6" id="KW-1185">Reference proteome</keyword>
<accession>A0A0A0VDB3</accession>
<evidence type="ECO:0000313" key="5">
    <source>
        <dbReference type="EMBL" id="AIW68550.1"/>
    </source>
</evidence>
<evidence type="ECO:0000256" key="3">
    <source>
        <dbReference type="RuleBase" id="RU004475"/>
    </source>
</evidence>
<feature type="domain" description="3-beta hydroxysteroid dehydrogenase/isomerase" evidence="4">
    <location>
        <begin position="5"/>
        <end position="273"/>
    </location>
</feature>
<dbReference type="SUPFAM" id="SSF51735">
    <property type="entry name" value="NAD(P)-binding Rossmann-fold domains"/>
    <property type="match status" value="1"/>
</dbReference>
<comment type="similarity">
    <text evidence="1 3">Belongs to the 3-beta-HSD family.</text>
</comment>
<proteinExistence type="inferred from homology"/>
<dbReference type="Pfam" id="PF01073">
    <property type="entry name" value="3Beta_HSD"/>
    <property type="match status" value="1"/>
</dbReference>
<dbReference type="InterPro" id="IPR002225">
    <property type="entry name" value="3Beta_OHSteriod_DH/Estase"/>
</dbReference>
<protein>
    <submittedName>
        <fullName evidence="5">3beta-hydroxysteroid dehydrogenase</fullName>
    </submittedName>
</protein>
<dbReference type="PANTHER" id="PTHR43245:SF51">
    <property type="entry name" value="SHORT CHAIN DEHYDROGENASE_REDUCTASE FAMILY 42E, MEMBER 2"/>
    <property type="match status" value="1"/>
</dbReference>
<evidence type="ECO:0000259" key="4">
    <source>
        <dbReference type="Pfam" id="PF01073"/>
    </source>
</evidence>
<reference evidence="5 6" key="1">
    <citation type="submission" date="2014-10" db="EMBL/GenBank/DDBJ databases">
        <authorList>
            <person name="van Beurden S.J."/>
            <person name="Hughes J."/>
            <person name="Saucedo B."/>
            <person name="Rijks J."/>
            <person name="Kik M."/>
            <person name="Haenen O.L.M."/>
            <person name="Engelsma M.Y."/>
            <person name="Grone A."/>
            <person name="Verheije H."/>
            <person name="Wilkie G."/>
        </authorList>
    </citation>
    <scope>NUCLEOTIDE SEQUENCE [LARGE SCALE GENOMIC DNA]</scope>
    <source>
        <strain evidence="5">Pelophylax kl. esculentus/2013/NL</strain>
    </source>
</reference>
<dbReference type="FunFam" id="3.40.50.720:FF:000495">
    <property type="entry name" value="3 hydroxysteroid dehydrogenase, putative"/>
    <property type="match status" value="1"/>
</dbReference>
<sequence>MVKYVVTGGCGFLGSHIVKCILKYAPEVTEVVAYDINISHIMTMWSSKLKVVRGDVMDVMALSKAVDGADVVIHTAGIVDVWYRHTDDEIYRVNVSGTKNVLRCCINAGVQVLVNTSSMEVVGPNTTSGVFVRGGERTPYNTVHDHVYPLSKDRAEKLVKHYTGVAAAPGMPALKTCSLRPTGIYGEGCNLLEKFFHDTVNAGNVAYGGSPPDSEHGRVYVRNVAWMHLLAARVLLAGGESAHKVNGEAFFCYDDSPYMSYDAFNAELFEDRGFGYVYVPYWVMKPMAVYNDLKRKFLGCFGVKRSPILNSYTLALARTSFTVKTSKARRMFGYMPLYEWSEVKRRTKDWISTLK</sequence>
<dbReference type="InterPro" id="IPR036291">
    <property type="entry name" value="NAD(P)-bd_dom_sf"/>
</dbReference>
<dbReference type="GO" id="GO:0016616">
    <property type="term" value="F:oxidoreductase activity, acting on the CH-OH group of donors, NAD or NADP as acceptor"/>
    <property type="evidence" value="ECO:0007669"/>
    <property type="project" value="InterPro"/>
</dbReference>
<evidence type="ECO:0000256" key="1">
    <source>
        <dbReference type="ARBA" id="ARBA00009219"/>
    </source>
</evidence>
<evidence type="ECO:0000313" key="6">
    <source>
        <dbReference type="Proteomes" id="UP000146922"/>
    </source>
</evidence>
<dbReference type="Proteomes" id="UP000146922">
    <property type="component" value="Segment"/>
</dbReference>
<dbReference type="OrthoDB" id="8536at10239"/>
<name>A0A0A0VDB3_9VIRU</name>